<accession>A0A327Q1V9</accession>
<protein>
    <submittedName>
        <fullName evidence="2">Gliding motility-associated-like protein</fullName>
    </submittedName>
</protein>
<evidence type="ECO:0000313" key="3">
    <source>
        <dbReference type="Proteomes" id="UP000249547"/>
    </source>
</evidence>
<dbReference type="CDD" id="cd00146">
    <property type="entry name" value="PKD"/>
    <property type="match status" value="1"/>
</dbReference>
<sequence length="638" mass="71047">MLVIILCYCCSIATAYHIIGGEVYYETLGFNALTNNYRYKITMKLYRDGDFVCGTRQGCLDIFENPVPLYIFRGSDGSLARGPILFTITDRQPLRDTLKNPCLAPQTIYLEVAYYTEVVELPAISGGYYVTYQRCCRGENLTNIEASETEGSNYFAFIPGTESRPGNNSAVFVKDEALVICAGLPLQYTYTARDADGDSLVYYLCDAKTGGTDRRSDAQTVNPPPFNRNVRYLDPYNGSNPMGGNPRISISNQGIITGTPERSGRYVVSVCVSEYDRTTKKLIATHHKDILITVFNCNTRITAQINNVLQNCLDTSSFAVPIANYSTAGFTSTFHWTFSDGTDTITNSKNLFYKNFSDTGYYTYKLVVNKGLPCTDSIEGKIFNYPGLRAGFFVTGACAEKPITFSDTSSYRYGTITNTSWNLGNDPPSIYNNMRNLTYTFNEGKTYSVSLTLQTDKGCTETVTKNLDVQKVFAFAGNDTILARGQTMEMKGQGGTVYLWSPPEGLSNPNISNPVLTSNIDRTYNLYVQNAAGCEGSDDINVKYYEGPEIYVPTAFTPNGDGVNDIFRFIPVGIIEYKFFRIFNRWGQEIYSSVDFRKGWDGTFKGNPAKMDTYVWVVEGTDLNGAKVLRKGTVTLLR</sequence>
<name>A0A327Q1V9_9BACT</name>
<dbReference type="InterPro" id="IPR035986">
    <property type="entry name" value="PKD_dom_sf"/>
</dbReference>
<dbReference type="Gene3D" id="2.60.40.10">
    <property type="entry name" value="Immunoglobulins"/>
    <property type="match status" value="1"/>
</dbReference>
<dbReference type="InterPro" id="IPR026341">
    <property type="entry name" value="T9SS_type_B"/>
</dbReference>
<dbReference type="AlphaFoldDB" id="A0A327Q1V9"/>
<evidence type="ECO:0000313" key="2">
    <source>
        <dbReference type="EMBL" id="RAI98430.1"/>
    </source>
</evidence>
<gene>
    <name evidence="2" type="ORF">LX64_04792</name>
</gene>
<reference evidence="2 3" key="1">
    <citation type="submission" date="2018-06" db="EMBL/GenBank/DDBJ databases">
        <title>Genomic Encyclopedia of Archaeal and Bacterial Type Strains, Phase II (KMG-II): from individual species to whole genera.</title>
        <authorList>
            <person name="Goeker M."/>
        </authorList>
    </citation>
    <scope>NUCLEOTIDE SEQUENCE [LARGE SCALE GENOMIC DNA]</scope>
    <source>
        <strain evidence="2 3">DSM 23857</strain>
    </source>
</reference>
<dbReference type="EMBL" id="QLLL01000012">
    <property type="protein sequence ID" value="RAI98430.1"/>
    <property type="molecule type" value="Genomic_DNA"/>
</dbReference>
<feature type="domain" description="PKD/Chitinase" evidence="1">
    <location>
        <begin position="387"/>
        <end position="472"/>
    </location>
</feature>
<dbReference type="InterPro" id="IPR022409">
    <property type="entry name" value="PKD/Chitinase_dom"/>
</dbReference>
<dbReference type="InterPro" id="IPR013783">
    <property type="entry name" value="Ig-like_fold"/>
</dbReference>
<keyword evidence="3" id="KW-1185">Reference proteome</keyword>
<dbReference type="SUPFAM" id="SSF49299">
    <property type="entry name" value="PKD domain"/>
    <property type="match status" value="1"/>
</dbReference>
<dbReference type="SMART" id="SM00089">
    <property type="entry name" value="PKD"/>
    <property type="match status" value="1"/>
</dbReference>
<evidence type="ECO:0000259" key="1">
    <source>
        <dbReference type="SMART" id="SM00089"/>
    </source>
</evidence>
<dbReference type="Pfam" id="PF13585">
    <property type="entry name" value="CHU_C"/>
    <property type="match status" value="1"/>
</dbReference>
<dbReference type="Proteomes" id="UP000249547">
    <property type="component" value="Unassembled WGS sequence"/>
</dbReference>
<proteinExistence type="predicted"/>
<organism evidence="2 3">
    <name type="scientific">Chitinophaga skermanii</name>
    <dbReference type="NCBI Taxonomy" id="331697"/>
    <lineage>
        <taxon>Bacteria</taxon>
        <taxon>Pseudomonadati</taxon>
        <taxon>Bacteroidota</taxon>
        <taxon>Chitinophagia</taxon>
        <taxon>Chitinophagales</taxon>
        <taxon>Chitinophagaceae</taxon>
        <taxon>Chitinophaga</taxon>
    </lineage>
</organism>
<dbReference type="NCBIfam" id="TIGR04131">
    <property type="entry name" value="Bac_Flav_CTERM"/>
    <property type="match status" value="1"/>
</dbReference>
<comment type="caution">
    <text evidence="2">The sequence shown here is derived from an EMBL/GenBank/DDBJ whole genome shotgun (WGS) entry which is preliminary data.</text>
</comment>